<dbReference type="EMBL" id="CP109527">
    <property type="protein sequence ID" value="WTY34212.1"/>
    <property type="molecule type" value="Genomic_DNA"/>
</dbReference>
<sequence length="133" mass="13683">MTARVLVAKPGLDGHDRGAKIVARALRDAGFEVVFTGIRQRIEDIVSIALQEDVAVVGLSILSGAHVSLTTRTVEALRAAGAGDIAVIVGGTIPQSDVARLLEVGASAVFPTGTSLDTLVTEIRALTNTPSPT</sequence>
<evidence type="ECO:0000259" key="6">
    <source>
        <dbReference type="PROSITE" id="PS51332"/>
    </source>
</evidence>
<dbReference type="NCBIfam" id="TIGR00640">
    <property type="entry name" value="acid_CoA_mut_C"/>
    <property type="match status" value="1"/>
</dbReference>
<dbReference type="InterPro" id="IPR036724">
    <property type="entry name" value="Cobalamin-bd_sf"/>
</dbReference>
<organism evidence="7 8">
    <name type="scientific">Nocardia salmonicida</name>
    <dbReference type="NCBI Taxonomy" id="53431"/>
    <lineage>
        <taxon>Bacteria</taxon>
        <taxon>Bacillati</taxon>
        <taxon>Actinomycetota</taxon>
        <taxon>Actinomycetes</taxon>
        <taxon>Mycobacteriales</taxon>
        <taxon>Nocardiaceae</taxon>
        <taxon>Nocardia</taxon>
    </lineage>
</organism>
<evidence type="ECO:0000256" key="4">
    <source>
        <dbReference type="ARBA" id="ARBA00023235"/>
    </source>
</evidence>
<evidence type="ECO:0000256" key="2">
    <source>
        <dbReference type="ARBA" id="ARBA00022628"/>
    </source>
</evidence>
<keyword evidence="2" id="KW-0846">Cobalamin</keyword>
<dbReference type="InterPro" id="IPR006158">
    <property type="entry name" value="Cobalamin-bd"/>
</dbReference>
<dbReference type="Gene3D" id="3.40.50.280">
    <property type="entry name" value="Cobalamin-binding domain"/>
    <property type="match status" value="1"/>
</dbReference>
<dbReference type="PROSITE" id="PS51332">
    <property type="entry name" value="B12_BINDING"/>
    <property type="match status" value="1"/>
</dbReference>
<dbReference type="CDD" id="cd02071">
    <property type="entry name" value="MM_CoA_mut_B12_BD"/>
    <property type="match status" value="1"/>
</dbReference>
<name>A0ABZ1N2M4_9NOCA</name>
<dbReference type="SUPFAM" id="SSF52242">
    <property type="entry name" value="Cobalamin (vitamin B12)-binding domain"/>
    <property type="match status" value="1"/>
</dbReference>
<dbReference type="PANTHER" id="PTHR48101">
    <property type="entry name" value="METHYLMALONYL-COA MUTASE, MITOCHONDRIAL-RELATED"/>
    <property type="match status" value="1"/>
</dbReference>
<comment type="cofactor">
    <cofactor evidence="1">
        <name>adenosylcob(III)alamin</name>
        <dbReference type="ChEBI" id="CHEBI:18408"/>
    </cofactor>
</comment>
<dbReference type="GeneID" id="91377068"/>
<proteinExistence type="predicted"/>
<feature type="domain" description="B12-binding" evidence="6">
    <location>
        <begin position="2"/>
        <end position="130"/>
    </location>
</feature>
<reference evidence="7 8" key="1">
    <citation type="submission" date="2022-10" db="EMBL/GenBank/DDBJ databases">
        <title>The complete genomes of actinobacterial strains from the NBC collection.</title>
        <authorList>
            <person name="Joergensen T.S."/>
            <person name="Alvarez Arevalo M."/>
            <person name="Sterndorff E.B."/>
            <person name="Faurdal D."/>
            <person name="Vuksanovic O."/>
            <person name="Mourched A.-S."/>
            <person name="Charusanti P."/>
            <person name="Shaw S."/>
            <person name="Blin K."/>
            <person name="Weber T."/>
        </authorList>
    </citation>
    <scope>NUCLEOTIDE SEQUENCE [LARGE SCALE GENOMIC DNA]</scope>
    <source>
        <strain evidence="7 8">NBC_01413</strain>
    </source>
</reference>
<gene>
    <name evidence="7" type="ORF">OG308_23165</name>
</gene>
<keyword evidence="4" id="KW-0413">Isomerase</keyword>
<dbReference type="Pfam" id="PF02310">
    <property type="entry name" value="B12-binding"/>
    <property type="match status" value="1"/>
</dbReference>
<protein>
    <submittedName>
        <fullName evidence="7">Cobalamin B12-binding domain-containing protein</fullName>
    </submittedName>
</protein>
<keyword evidence="5" id="KW-0170">Cobalt</keyword>
<evidence type="ECO:0000313" key="8">
    <source>
        <dbReference type="Proteomes" id="UP001621418"/>
    </source>
</evidence>
<evidence type="ECO:0000256" key="5">
    <source>
        <dbReference type="ARBA" id="ARBA00023285"/>
    </source>
</evidence>
<dbReference type="RefSeq" id="WP_056809230.1">
    <property type="nucleotide sequence ID" value="NZ_CP108014.1"/>
</dbReference>
<evidence type="ECO:0000256" key="1">
    <source>
        <dbReference type="ARBA" id="ARBA00001922"/>
    </source>
</evidence>
<evidence type="ECO:0000313" key="7">
    <source>
        <dbReference type="EMBL" id="WTY34212.1"/>
    </source>
</evidence>
<keyword evidence="8" id="KW-1185">Reference proteome</keyword>
<dbReference type="InterPro" id="IPR006159">
    <property type="entry name" value="Acid_CoA_mut_C"/>
</dbReference>
<keyword evidence="3" id="KW-0479">Metal-binding</keyword>
<dbReference type="Proteomes" id="UP001621418">
    <property type="component" value="Chromosome"/>
</dbReference>
<evidence type="ECO:0000256" key="3">
    <source>
        <dbReference type="ARBA" id="ARBA00022723"/>
    </source>
</evidence>
<dbReference type="PANTHER" id="PTHR48101:SF3">
    <property type="entry name" value="COENZYME B12-DEPENDENT MUTASE"/>
    <property type="match status" value="1"/>
</dbReference>
<accession>A0ABZ1N2M4</accession>